<dbReference type="AlphaFoldDB" id="A0AAV2DZL3"/>
<sequence>MTQTSKNNSVFVSRSSAWEIGKEVGLVRVLKADLDISVWRSKDRTSFFKIPMILLMYEVGVNAIVKRNQAADAMEEVSCFLVGSVQAPDWHPFSLSSVNYLCRRWNG</sequence>
<dbReference type="Proteomes" id="UP001497516">
    <property type="component" value="Chromosome 3"/>
</dbReference>
<accession>A0AAV2DZL3</accession>
<evidence type="ECO:0000313" key="1">
    <source>
        <dbReference type="EMBL" id="CAL1378770.1"/>
    </source>
</evidence>
<proteinExistence type="predicted"/>
<evidence type="ECO:0000313" key="2">
    <source>
        <dbReference type="Proteomes" id="UP001497516"/>
    </source>
</evidence>
<reference evidence="1 2" key="1">
    <citation type="submission" date="2024-04" db="EMBL/GenBank/DDBJ databases">
        <authorList>
            <person name="Fracassetti M."/>
        </authorList>
    </citation>
    <scope>NUCLEOTIDE SEQUENCE [LARGE SCALE GENOMIC DNA]</scope>
</reference>
<organism evidence="1 2">
    <name type="scientific">Linum trigynum</name>
    <dbReference type="NCBI Taxonomy" id="586398"/>
    <lineage>
        <taxon>Eukaryota</taxon>
        <taxon>Viridiplantae</taxon>
        <taxon>Streptophyta</taxon>
        <taxon>Embryophyta</taxon>
        <taxon>Tracheophyta</taxon>
        <taxon>Spermatophyta</taxon>
        <taxon>Magnoliopsida</taxon>
        <taxon>eudicotyledons</taxon>
        <taxon>Gunneridae</taxon>
        <taxon>Pentapetalae</taxon>
        <taxon>rosids</taxon>
        <taxon>fabids</taxon>
        <taxon>Malpighiales</taxon>
        <taxon>Linaceae</taxon>
        <taxon>Linum</taxon>
    </lineage>
</organism>
<protein>
    <submittedName>
        <fullName evidence="1">Uncharacterized protein</fullName>
    </submittedName>
</protein>
<gene>
    <name evidence="1" type="ORF">LTRI10_LOCUS20330</name>
</gene>
<name>A0AAV2DZL3_9ROSI</name>
<dbReference type="EMBL" id="OZ034816">
    <property type="protein sequence ID" value="CAL1378770.1"/>
    <property type="molecule type" value="Genomic_DNA"/>
</dbReference>
<keyword evidence="2" id="KW-1185">Reference proteome</keyword>